<evidence type="ECO:0000256" key="1">
    <source>
        <dbReference type="SAM" id="Phobius"/>
    </source>
</evidence>
<reference evidence="2 3" key="1">
    <citation type="journal article" date="2016" name="Nat. Commun.">
        <title>Thousands of microbial genomes shed light on interconnected biogeochemical processes in an aquifer system.</title>
        <authorList>
            <person name="Anantharaman K."/>
            <person name="Brown C.T."/>
            <person name="Hug L.A."/>
            <person name="Sharon I."/>
            <person name="Castelle C.J."/>
            <person name="Probst A.J."/>
            <person name="Thomas B.C."/>
            <person name="Singh A."/>
            <person name="Wilkins M.J."/>
            <person name="Karaoz U."/>
            <person name="Brodie E.L."/>
            <person name="Williams K.H."/>
            <person name="Hubbard S.S."/>
            <person name="Banfield J.F."/>
        </authorList>
    </citation>
    <scope>NUCLEOTIDE SEQUENCE [LARGE SCALE GENOMIC DNA]</scope>
</reference>
<protein>
    <recommendedName>
        <fullName evidence="4">Serine protease</fullName>
    </recommendedName>
</protein>
<evidence type="ECO:0000313" key="2">
    <source>
        <dbReference type="EMBL" id="OGZ18149.1"/>
    </source>
</evidence>
<gene>
    <name evidence="2" type="ORF">A2Z78_00010</name>
</gene>
<comment type="caution">
    <text evidence="2">The sequence shown here is derived from an EMBL/GenBank/DDBJ whole genome shotgun (WGS) entry which is preliminary data.</text>
</comment>
<dbReference type="SUPFAM" id="SSF50494">
    <property type="entry name" value="Trypsin-like serine proteases"/>
    <property type="match status" value="1"/>
</dbReference>
<dbReference type="EMBL" id="MHLV01000001">
    <property type="protein sequence ID" value="OGZ18149.1"/>
    <property type="molecule type" value="Genomic_DNA"/>
</dbReference>
<keyword evidence="1" id="KW-1133">Transmembrane helix</keyword>
<keyword evidence="1" id="KW-0472">Membrane</keyword>
<dbReference type="Pfam" id="PF13365">
    <property type="entry name" value="Trypsin_2"/>
    <property type="match status" value="1"/>
</dbReference>
<sequence length="237" mass="26131">MRILSILVVGALGGIIFQAFILPYLATKNFFRQFGFVKILTEKEVNLYPEETVIVQENKALQDIVEKVEKSIIAVRAQSAQGKIIEGSGLVLTNGGDVVTLGSLLPVGYNFSFFWNGEKVAYEDLEVDKTGSLVKLKIDKRDLPTLPFADLGSVKKGQRVFLVGIIFEGGEAKKIVNEGIIKTFDEELIRTNIFENSSLIGSPLFDIEGKVLGLNIIDKEGKVTAISIKKIREFTGF</sequence>
<dbReference type="STRING" id="1801660.A2Z78_00010"/>
<keyword evidence="1" id="KW-0812">Transmembrane</keyword>
<name>A0A1G2DX46_9BACT</name>
<dbReference type="Gene3D" id="2.40.10.120">
    <property type="match status" value="1"/>
</dbReference>
<proteinExistence type="predicted"/>
<evidence type="ECO:0008006" key="4">
    <source>
        <dbReference type="Google" id="ProtNLM"/>
    </source>
</evidence>
<accession>A0A1G2DX46</accession>
<dbReference type="Proteomes" id="UP000176752">
    <property type="component" value="Unassembled WGS sequence"/>
</dbReference>
<organism evidence="2 3">
    <name type="scientific">Candidatus Nealsonbacteria bacterium RBG_13_36_15</name>
    <dbReference type="NCBI Taxonomy" id="1801660"/>
    <lineage>
        <taxon>Bacteria</taxon>
        <taxon>Candidatus Nealsoniibacteriota</taxon>
    </lineage>
</organism>
<dbReference type="InterPro" id="IPR009003">
    <property type="entry name" value="Peptidase_S1_PA"/>
</dbReference>
<feature type="transmembrane region" description="Helical" evidence="1">
    <location>
        <begin position="6"/>
        <end position="26"/>
    </location>
</feature>
<dbReference type="AlphaFoldDB" id="A0A1G2DX46"/>
<evidence type="ECO:0000313" key="3">
    <source>
        <dbReference type="Proteomes" id="UP000176752"/>
    </source>
</evidence>